<dbReference type="VEuPathDB" id="CryptoDB:Vbra_5681"/>
<evidence type="ECO:0000313" key="6">
    <source>
        <dbReference type="EMBL" id="CEM06497.1"/>
    </source>
</evidence>
<evidence type="ECO:0000313" key="7">
    <source>
        <dbReference type="Proteomes" id="UP000041254"/>
    </source>
</evidence>
<name>A0A0G4F3K6_VITBC</name>
<dbReference type="OMA" id="NAFVETM"/>
<reference evidence="6 7" key="1">
    <citation type="submission" date="2014-11" db="EMBL/GenBank/DDBJ databases">
        <authorList>
            <person name="Zhu J."/>
            <person name="Qi W."/>
            <person name="Song R."/>
        </authorList>
    </citation>
    <scope>NUCLEOTIDE SEQUENCE [LARGE SCALE GENOMIC DNA]</scope>
</reference>
<dbReference type="Proteomes" id="UP000041254">
    <property type="component" value="Unassembled WGS sequence"/>
</dbReference>
<dbReference type="GO" id="GO:0005509">
    <property type="term" value="F:calcium ion binding"/>
    <property type="evidence" value="ECO:0007669"/>
    <property type="project" value="InterPro"/>
</dbReference>
<dbReference type="Gene3D" id="1.10.238.10">
    <property type="entry name" value="EF-hand"/>
    <property type="match status" value="1"/>
</dbReference>
<dbReference type="FunFam" id="1.10.238.10:FF:000001">
    <property type="entry name" value="Calmodulin 1"/>
    <property type="match status" value="1"/>
</dbReference>
<dbReference type="SUPFAM" id="SSF47473">
    <property type="entry name" value="EF-hand"/>
    <property type="match status" value="1"/>
</dbReference>
<dbReference type="PhylomeDB" id="A0A0G4F3K6"/>
<dbReference type="InterPro" id="IPR011992">
    <property type="entry name" value="EF-hand-dom_pair"/>
</dbReference>
<keyword evidence="2" id="KW-0479">Metal-binding</keyword>
<dbReference type="InterPro" id="IPR050230">
    <property type="entry name" value="CALM/Myosin/TropC-like"/>
</dbReference>
<evidence type="ECO:0000259" key="5">
    <source>
        <dbReference type="PROSITE" id="PS50222"/>
    </source>
</evidence>
<dbReference type="EMBL" id="CDMY01000366">
    <property type="protein sequence ID" value="CEM06497.1"/>
    <property type="molecule type" value="Genomic_DNA"/>
</dbReference>
<evidence type="ECO:0000256" key="3">
    <source>
        <dbReference type="ARBA" id="ARBA00022737"/>
    </source>
</evidence>
<accession>A0A0G4F3K6</accession>
<dbReference type="PANTHER" id="PTHR23048">
    <property type="entry name" value="MYOSIN LIGHT CHAIN 1, 3"/>
    <property type="match status" value="1"/>
</dbReference>
<dbReference type="STRING" id="1169540.A0A0G4F3K6"/>
<feature type="domain" description="EF-hand" evidence="5">
    <location>
        <begin position="7"/>
        <end position="42"/>
    </location>
</feature>
<protein>
    <recommendedName>
        <fullName evidence="1">Calmodulin</fullName>
    </recommendedName>
</protein>
<dbReference type="OrthoDB" id="5959761at2759"/>
<evidence type="ECO:0000256" key="4">
    <source>
        <dbReference type="ARBA" id="ARBA00022990"/>
    </source>
</evidence>
<keyword evidence="4" id="KW-0007">Acetylation</keyword>
<sequence>MEALTASQRREVDEVFCFYDRAKSGKISIAEVPNCLRALGQCFTEEEMKDKMTGLRGREVTKTEFMAIAAEYYAAGDGSPVAKDESNLMRAFRVLDESQGGVIDANMLMTALTTCGDRMTEGEVDDAFKYLQVKQGSGAIPYADVNKMVQHILDLQ</sequence>
<dbReference type="PANTHER" id="PTHR23048:SF0">
    <property type="entry name" value="CALMODULIN LIKE 3"/>
    <property type="match status" value="1"/>
</dbReference>
<keyword evidence="7" id="KW-1185">Reference proteome</keyword>
<dbReference type="GO" id="GO:0016460">
    <property type="term" value="C:myosin II complex"/>
    <property type="evidence" value="ECO:0007669"/>
    <property type="project" value="TreeGrafter"/>
</dbReference>
<proteinExistence type="predicted"/>
<evidence type="ECO:0000256" key="1">
    <source>
        <dbReference type="ARBA" id="ARBA00020786"/>
    </source>
</evidence>
<gene>
    <name evidence="6" type="ORF">Vbra_5681</name>
</gene>
<evidence type="ECO:0000256" key="2">
    <source>
        <dbReference type="ARBA" id="ARBA00022723"/>
    </source>
</evidence>
<dbReference type="InterPro" id="IPR002048">
    <property type="entry name" value="EF_hand_dom"/>
</dbReference>
<dbReference type="PROSITE" id="PS50222">
    <property type="entry name" value="EF_HAND_2"/>
    <property type="match status" value="2"/>
</dbReference>
<dbReference type="InParanoid" id="A0A0G4F3K6"/>
<feature type="domain" description="EF-hand" evidence="5">
    <location>
        <begin position="83"/>
        <end position="118"/>
    </location>
</feature>
<keyword evidence="3" id="KW-0677">Repeat</keyword>
<dbReference type="AlphaFoldDB" id="A0A0G4F3K6"/>
<organism evidence="6 7">
    <name type="scientific">Vitrella brassicaformis (strain CCMP3155)</name>
    <dbReference type="NCBI Taxonomy" id="1169540"/>
    <lineage>
        <taxon>Eukaryota</taxon>
        <taxon>Sar</taxon>
        <taxon>Alveolata</taxon>
        <taxon>Colpodellida</taxon>
        <taxon>Vitrellaceae</taxon>
        <taxon>Vitrella</taxon>
    </lineage>
</organism>